<dbReference type="InParanoid" id="A0A2V0P8V8"/>
<organism evidence="3 4">
    <name type="scientific">Raphidocelis subcapitata</name>
    <dbReference type="NCBI Taxonomy" id="307507"/>
    <lineage>
        <taxon>Eukaryota</taxon>
        <taxon>Viridiplantae</taxon>
        <taxon>Chlorophyta</taxon>
        <taxon>core chlorophytes</taxon>
        <taxon>Chlorophyceae</taxon>
        <taxon>CS clade</taxon>
        <taxon>Sphaeropleales</taxon>
        <taxon>Selenastraceae</taxon>
        <taxon>Raphidocelis</taxon>
    </lineage>
</organism>
<feature type="compositionally biased region" description="Low complexity" evidence="1">
    <location>
        <begin position="12"/>
        <end position="28"/>
    </location>
</feature>
<sequence>MFGSVRGLPAWPATGPASGATSPTAAGAGKKDRVAAGVRILSAYARSDEQVELFRDALAQCAPAGHLGFEDALEAFPDGVVPSSFELNGLRWQLLARKAPDGRRTVHLAVPAPLSVTADDDAPPTPAAAAAAEPRARGAAFGSPSVGRASRDSSASAGGTESAASSCGDEEVITPRALVARTASAGVTSFALRSHRAANANAASRAASYGADAEAAAARRKYVRDVVAATNPAHDNLGRYKALIALIEHCKGRARALRLGEDTDWGREPAHSLLQSVIDVGEALAGFGNASFPERSGEARAVLAADYKALLAEYLTHLGAVLAPGACRGLAPDTEAELRSVGSLLATRCAAYKILYEQLVRSIAADGAGGRGAAAAAAPCLIFNTNTNKVDASPVTHNTNAAAADAKAEALNKGIGAAVLAAAAVGAALLLRALLGGRGGGGRARDGEAGARARLPRGRNGREMALVSALSVCGDELRKADKNDSLLHDDWRLGRLRIGWPVGAEPPGYAPVSRQACDITGVLQDVYGR</sequence>
<accession>A0A2V0P8V8</accession>
<keyword evidence="4" id="KW-1185">Reference proteome</keyword>
<evidence type="ECO:0000256" key="2">
    <source>
        <dbReference type="SAM" id="Phobius"/>
    </source>
</evidence>
<keyword evidence="2" id="KW-0472">Membrane</keyword>
<dbReference type="OrthoDB" id="544641at2759"/>
<dbReference type="AlphaFoldDB" id="A0A2V0P8V8"/>
<dbReference type="STRING" id="307507.A0A2V0P8V8"/>
<evidence type="ECO:0000313" key="4">
    <source>
        <dbReference type="Proteomes" id="UP000247498"/>
    </source>
</evidence>
<proteinExistence type="predicted"/>
<feature type="region of interest" description="Disordered" evidence="1">
    <location>
        <begin position="115"/>
        <end position="168"/>
    </location>
</feature>
<feature type="compositionally biased region" description="Low complexity" evidence="1">
    <location>
        <begin position="127"/>
        <end position="166"/>
    </location>
</feature>
<feature type="region of interest" description="Disordered" evidence="1">
    <location>
        <begin position="1"/>
        <end position="29"/>
    </location>
</feature>
<evidence type="ECO:0000256" key="1">
    <source>
        <dbReference type="SAM" id="MobiDB-lite"/>
    </source>
</evidence>
<name>A0A2V0P8V8_9CHLO</name>
<reference evidence="3 4" key="1">
    <citation type="journal article" date="2018" name="Sci. Rep.">
        <title>Raphidocelis subcapitata (=Pseudokirchneriella subcapitata) provides an insight into genome evolution and environmental adaptations in the Sphaeropleales.</title>
        <authorList>
            <person name="Suzuki S."/>
            <person name="Yamaguchi H."/>
            <person name="Nakajima N."/>
            <person name="Kawachi M."/>
        </authorList>
    </citation>
    <scope>NUCLEOTIDE SEQUENCE [LARGE SCALE GENOMIC DNA]</scope>
    <source>
        <strain evidence="3 4">NIES-35</strain>
    </source>
</reference>
<protein>
    <submittedName>
        <fullName evidence="3">Uncharacterized protein</fullName>
    </submittedName>
</protein>
<feature type="transmembrane region" description="Helical" evidence="2">
    <location>
        <begin position="415"/>
        <end position="435"/>
    </location>
</feature>
<dbReference type="EMBL" id="BDRX01000073">
    <property type="protein sequence ID" value="GBF95999.1"/>
    <property type="molecule type" value="Genomic_DNA"/>
</dbReference>
<keyword evidence="2" id="KW-0812">Transmembrane</keyword>
<gene>
    <name evidence="3" type="ORF">Rsub_08814</name>
</gene>
<comment type="caution">
    <text evidence="3">The sequence shown here is derived from an EMBL/GenBank/DDBJ whole genome shotgun (WGS) entry which is preliminary data.</text>
</comment>
<keyword evidence="2" id="KW-1133">Transmembrane helix</keyword>
<dbReference type="Proteomes" id="UP000247498">
    <property type="component" value="Unassembled WGS sequence"/>
</dbReference>
<evidence type="ECO:0000313" key="3">
    <source>
        <dbReference type="EMBL" id="GBF95999.1"/>
    </source>
</evidence>